<dbReference type="Proteomes" id="UP000239471">
    <property type="component" value="Unassembled WGS sequence"/>
</dbReference>
<feature type="transmembrane region" description="Helical" evidence="1">
    <location>
        <begin position="97"/>
        <end position="117"/>
    </location>
</feature>
<protein>
    <submittedName>
        <fullName evidence="2">Uncharacterized protein</fullName>
    </submittedName>
</protein>
<dbReference type="EMBL" id="PVXQ01000005">
    <property type="protein sequence ID" value="PRR83763.1"/>
    <property type="molecule type" value="Genomic_DNA"/>
</dbReference>
<name>A0A2T0BIU6_9CLOT</name>
<accession>A0A2T0BIU6</accession>
<gene>
    <name evidence="2" type="ORF">CLVI_07100</name>
</gene>
<evidence type="ECO:0000313" key="3">
    <source>
        <dbReference type="Proteomes" id="UP000239471"/>
    </source>
</evidence>
<feature type="transmembrane region" description="Helical" evidence="1">
    <location>
        <begin position="71"/>
        <end position="91"/>
    </location>
</feature>
<keyword evidence="3" id="KW-1185">Reference proteome</keyword>
<dbReference type="AlphaFoldDB" id="A0A2T0BIU6"/>
<evidence type="ECO:0000256" key="1">
    <source>
        <dbReference type="SAM" id="Phobius"/>
    </source>
</evidence>
<keyword evidence="1" id="KW-0812">Transmembrane</keyword>
<comment type="caution">
    <text evidence="2">The sequence shown here is derived from an EMBL/GenBank/DDBJ whole genome shotgun (WGS) entry which is preliminary data.</text>
</comment>
<keyword evidence="1" id="KW-0472">Membrane</keyword>
<reference evidence="2 3" key="1">
    <citation type="submission" date="2018-03" db="EMBL/GenBank/DDBJ databases">
        <title>Genome sequence of Clostridium vincentii DSM 10228.</title>
        <authorList>
            <person name="Poehlein A."/>
            <person name="Daniel R."/>
        </authorList>
    </citation>
    <scope>NUCLEOTIDE SEQUENCE [LARGE SCALE GENOMIC DNA]</scope>
    <source>
        <strain evidence="2 3">DSM 10228</strain>
    </source>
</reference>
<sequence>MKSFDDLDKNIDKYYERSLDGATSDRLELKAILDKMSLANHIEDNISVPIDISSIVEKGQQIRLSTKLRKATFKFLLVAILFATVIGVMSIKLSISVIMVSQFGMLIVLLIVNSILLKQKARREVQ</sequence>
<evidence type="ECO:0000313" key="2">
    <source>
        <dbReference type="EMBL" id="PRR83763.1"/>
    </source>
</evidence>
<organism evidence="2 3">
    <name type="scientific">Clostridium vincentii</name>
    <dbReference type="NCBI Taxonomy" id="52704"/>
    <lineage>
        <taxon>Bacteria</taxon>
        <taxon>Bacillati</taxon>
        <taxon>Bacillota</taxon>
        <taxon>Clostridia</taxon>
        <taxon>Eubacteriales</taxon>
        <taxon>Clostridiaceae</taxon>
        <taxon>Clostridium</taxon>
    </lineage>
</organism>
<dbReference type="OrthoDB" id="1911688at2"/>
<proteinExistence type="predicted"/>
<keyword evidence="1" id="KW-1133">Transmembrane helix</keyword>
<dbReference type="RefSeq" id="WP_106058742.1">
    <property type="nucleotide sequence ID" value="NZ_PVXQ01000005.1"/>
</dbReference>